<feature type="domain" description="HNH nuclease" evidence="2">
    <location>
        <begin position="316"/>
        <end position="369"/>
    </location>
</feature>
<dbReference type="Pfam" id="PF02720">
    <property type="entry name" value="DUF222"/>
    <property type="match status" value="1"/>
</dbReference>
<comment type="caution">
    <text evidence="3">The sequence shown here is derived from an EMBL/GenBank/DDBJ whole genome shotgun (WGS) entry which is preliminary data.</text>
</comment>
<reference evidence="3 4" key="1">
    <citation type="submission" date="2019-09" db="EMBL/GenBank/DDBJ databases">
        <title>Actinomadura physcomitrii sp. nov., a novel actinomycete isolated from moss [Physcomitrium sphaericum (Ludw) Fuernr].</title>
        <authorList>
            <person name="Zhuang X."/>
            <person name="Liu C."/>
        </authorList>
    </citation>
    <scope>NUCLEOTIDE SEQUENCE [LARGE SCALE GENOMIC DNA]</scope>
    <source>
        <strain evidence="3 4">HMC1</strain>
    </source>
</reference>
<feature type="region of interest" description="Disordered" evidence="1">
    <location>
        <begin position="395"/>
        <end position="421"/>
    </location>
</feature>
<dbReference type="SMART" id="SM00507">
    <property type="entry name" value="HNHc"/>
    <property type="match status" value="1"/>
</dbReference>
<gene>
    <name evidence="3" type="ORF">F8566_27860</name>
</gene>
<dbReference type="OrthoDB" id="581465at2"/>
<evidence type="ECO:0000259" key="2">
    <source>
        <dbReference type="SMART" id="SM00507"/>
    </source>
</evidence>
<dbReference type="Proteomes" id="UP000468735">
    <property type="component" value="Unassembled WGS sequence"/>
</dbReference>
<dbReference type="RefSeq" id="WP_151564810.1">
    <property type="nucleotide sequence ID" value="NZ_WBMT01000014.1"/>
</dbReference>
<organism evidence="3 4">
    <name type="scientific">Actinomadura rudentiformis</name>
    <dbReference type="NCBI Taxonomy" id="359158"/>
    <lineage>
        <taxon>Bacteria</taxon>
        <taxon>Bacillati</taxon>
        <taxon>Actinomycetota</taxon>
        <taxon>Actinomycetes</taxon>
        <taxon>Streptosporangiales</taxon>
        <taxon>Thermomonosporaceae</taxon>
        <taxon>Actinomadura</taxon>
    </lineage>
</organism>
<name>A0A6H9YW71_9ACTN</name>
<evidence type="ECO:0000256" key="1">
    <source>
        <dbReference type="SAM" id="MobiDB-lite"/>
    </source>
</evidence>
<keyword evidence="4" id="KW-1185">Reference proteome</keyword>
<dbReference type="AlphaFoldDB" id="A0A6H9YW71"/>
<evidence type="ECO:0000313" key="4">
    <source>
        <dbReference type="Proteomes" id="UP000468735"/>
    </source>
</evidence>
<dbReference type="InterPro" id="IPR003870">
    <property type="entry name" value="DUF222"/>
</dbReference>
<evidence type="ECO:0000313" key="3">
    <source>
        <dbReference type="EMBL" id="KAB2345098.1"/>
    </source>
</evidence>
<dbReference type="EMBL" id="WBMT01000014">
    <property type="protein sequence ID" value="KAB2345098.1"/>
    <property type="molecule type" value="Genomic_DNA"/>
</dbReference>
<dbReference type="CDD" id="cd00085">
    <property type="entry name" value="HNHc"/>
    <property type="match status" value="1"/>
</dbReference>
<sequence length="421" mass="45313">MNSIADLSAASTAQLVEAAAVIATHLAQRAAPDSGSVCMELAEELATAIDQAEYALAGLIAVVDRSGEPKHWGLSSTQAWLRCRMGMREGRAKERITLARQLPRLHRVNAQMATGDLSYGYAATVADAVHRLSDEDCARAEDIFLAAAGEGLSAGKVARLGAKIHDLVVERNGDDKPPEDVRRGYQRSWLAVSRSLDGGCYVKGWLNPEDTALLDGTLAPLAKPAGSDDRRDLAERTAAALSTVLSGGHKDTRITVIADLDTLTGGDTPGRLRDGTPIPAAQVRRIALNAGVSPLILGPDHVPLYLGHAVRIASSGQRRVLETLYDTCAVQGCEVPGLLCEVDHVDGWALGNSPTDIDKLALCCGWHNRWKHTHPDQIQITKTDEGRYRYRALPPDGIARSRRDRPIDQAANPWHDDHLAA</sequence>
<accession>A0A6H9YW71</accession>
<dbReference type="InterPro" id="IPR003615">
    <property type="entry name" value="HNH_nuc"/>
</dbReference>
<proteinExistence type="predicted"/>
<protein>
    <submittedName>
        <fullName evidence="3">DUF222 domain-containing protein</fullName>
    </submittedName>
</protein>
<dbReference type="Gene3D" id="1.10.30.50">
    <property type="match status" value="1"/>
</dbReference>